<dbReference type="InterPro" id="IPR014774">
    <property type="entry name" value="KaiC-like_dom"/>
</dbReference>
<dbReference type="InterPro" id="IPR030665">
    <property type="entry name" value="KaiC"/>
</dbReference>
<dbReference type="Proteomes" id="UP000319335">
    <property type="component" value="Unassembled WGS sequence"/>
</dbReference>
<proteinExistence type="predicted"/>
<keyword evidence="9" id="KW-1185">Reference proteome</keyword>
<dbReference type="PANTHER" id="PTHR42926:SF1">
    <property type="entry name" value="CIRCADIAN CLOCK OSCILLATOR PROTEIN KAIC 1"/>
    <property type="match status" value="1"/>
</dbReference>
<dbReference type="GO" id="GO:0004674">
    <property type="term" value="F:protein serine/threonine kinase activity"/>
    <property type="evidence" value="ECO:0007669"/>
    <property type="project" value="UniProtKB-EC"/>
</dbReference>
<dbReference type="SUPFAM" id="SSF52540">
    <property type="entry name" value="P-loop containing nucleoside triphosphate hydrolases"/>
    <property type="match status" value="2"/>
</dbReference>
<feature type="domain" description="KaiC" evidence="7">
    <location>
        <begin position="2"/>
        <end position="227"/>
    </location>
</feature>
<dbReference type="InterPro" id="IPR010624">
    <property type="entry name" value="KaiC_dom"/>
</dbReference>
<evidence type="ECO:0000256" key="5">
    <source>
        <dbReference type="ARBA" id="ARBA00022777"/>
    </source>
</evidence>
<dbReference type="EMBL" id="VIAQ01000015">
    <property type="protein sequence ID" value="TQD24913.1"/>
    <property type="molecule type" value="Genomic_DNA"/>
</dbReference>
<dbReference type="GO" id="GO:0005524">
    <property type="term" value="F:ATP binding"/>
    <property type="evidence" value="ECO:0007669"/>
    <property type="project" value="InterPro"/>
</dbReference>
<name>A0A7Z8KMM7_9EURY</name>
<evidence type="ECO:0000313" key="8">
    <source>
        <dbReference type="EMBL" id="TQD24913.1"/>
    </source>
</evidence>
<keyword evidence="4" id="KW-0677">Repeat</keyword>
<evidence type="ECO:0000256" key="2">
    <source>
        <dbReference type="ARBA" id="ARBA00022553"/>
    </source>
</evidence>
<evidence type="ECO:0000256" key="1">
    <source>
        <dbReference type="ARBA" id="ARBA00012513"/>
    </source>
</evidence>
<dbReference type="GO" id="GO:0016787">
    <property type="term" value="F:hydrolase activity"/>
    <property type="evidence" value="ECO:0007669"/>
    <property type="project" value="UniProtKB-KW"/>
</dbReference>
<sequence length="455" mass="50151">METKFTGIDGFDEILGGGITAPSTILIAGNPGSGRTILGVQSLCEAARNGEKVLYICITTQSENSIRESLSEYSFYEEALNIHIFNTSSVERDPLTMLVDLGNTVNSIKPDRILIDPITPIGFGFPEAERRRFIYSLNSAIVEWNAIVYLTGTMSKSDVCRSVISDVTDGIVYLSQEILRRGSKRMITILKMNRPNYIDGEHSFSINANGLTIYPRITAPVIEETAQVSRISAGIPKFDELSRGGLFELSATLIAGNTGTGKTLFGLNFIVEGAKNGEPGIISTFEDSPAELRRYAASLGLDLEELEKQGLIKIIYTPPSEINACRHTIELRNYIQEMGAKRVLLDDISGFDYVFDTQIAKREHIANMIRLFKNMGVTSMFISGNMAAGSDILQAEIPVSSLVDVLILLKHMDIGKEIRKTMSILKMHGSDHEKHLISYDITSEGISIGEFLKDM</sequence>
<dbReference type="PIRSF" id="PIRSF039117">
    <property type="entry name" value="KaiC"/>
    <property type="match status" value="1"/>
</dbReference>
<reference evidence="8 9" key="1">
    <citation type="submission" date="2019-06" db="EMBL/GenBank/DDBJ databases">
        <title>Draft genome sequence of Methanolobus vulcani B1d.</title>
        <authorList>
            <person name="Creighbaum A.J."/>
            <person name="Ticak T."/>
            <person name="Hariraju D."/>
            <person name="Arivett B.A."/>
            <person name="Ferguson D.J.Jr."/>
        </authorList>
    </citation>
    <scope>NUCLEOTIDE SEQUENCE [LARGE SCALE GENOMIC DNA]</scope>
    <source>
        <strain evidence="8 9">B1d</strain>
    </source>
</reference>
<keyword evidence="6" id="KW-0378">Hydrolase</keyword>
<keyword evidence="3" id="KW-0808">Transferase</keyword>
<dbReference type="AlphaFoldDB" id="A0A7Z8KMM7"/>
<keyword evidence="5" id="KW-0418">Kinase</keyword>
<evidence type="ECO:0000259" key="7">
    <source>
        <dbReference type="PROSITE" id="PS51146"/>
    </source>
</evidence>
<dbReference type="Gene3D" id="3.40.50.300">
    <property type="entry name" value="P-loop containing nucleotide triphosphate hydrolases"/>
    <property type="match status" value="2"/>
</dbReference>
<dbReference type="RefSeq" id="WP_154809638.1">
    <property type="nucleotide sequence ID" value="NZ_VIAQ01000015.1"/>
</dbReference>
<dbReference type="PROSITE" id="PS51146">
    <property type="entry name" value="KAIC"/>
    <property type="match status" value="2"/>
</dbReference>
<keyword evidence="2" id="KW-0597">Phosphoprotein</keyword>
<evidence type="ECO:0000256" key="4">
    <source>
        <dbReference type="ARBA" id="ARBA00022737"/>
    </source>
</evidence>
<feature type="domain" description="KaiC" evidence="7">
    <location>
        <begin position="229"/>
        <end position="455"/>
    </location>
</feature>
<dbReference type="Pfam" id="PF06745">
    <property type="entry name" value="ATPase"/>
    <property type="match status" value="2"/>
</dbReference>
<comment type="caution">
    <text evidence="8">The sequence shown here is derived from an EMBL/GenBank/DDBJ whole genome shotgun (WGS) entry which is preliminary data.</text>
</comment>
<dbReference type="PANTHER" id="PTHR42926">
    <property type="match status" value="1"/>
</dbReference>
<organism evidence="8 9">
    <name type="scientific">Methanolobus vulcani</name>
    <dbReference type="NCBI Taxonomy" id="38026"/>
    <lineage>
        <taxon>Archaea</taxon>
        <taxon>Methanobacteriati</taxon>
        <taxon>Methanobacteriota</taxon>
        <taxon>Stenosarchaea group</taxon>
        <taxon>Methanomicrobia</taxon>
        <taxon>Methanosarcinales</taxon>
        <taxon>Methanosarcinaceae</taxon>
        <taxon>Methanolobus</taxon>
    </lineage>
</organism>
<accession>A0A7Z8KMM7</accession>
<evidence type="ECO:0000256" key="6">
    <source>
        <dbReference type="ARBA" id="ARBA00022801"/>
    </source>
</evidence>
<dbReference type="InterPro" id="IPR051347">
    <property type="entry name" value="Circadian_clock_KaiC-rel"/>
</dbReference>
<dbReference type="InterPro" id="IPR027417">
    <property type="entry name" value="P-loop_NTPase"/>
</dbReference>
<dbReference type="OrthoDB" id="27015at2157"/>
<protein>
    <recommendedName>
        <fullName evidence="1">non-specific serine/threonine protein kinase</fullName>
        <ecNumber evidence="1">2.7.11.1</ecNumber>
    </recommendedName>
</protein>
<evidence type="ECO:0000256" key="3">
    <source>
        <dbReference type="ARBA" id="ARBA00022679"/>
    </source>
</evidence>
<evidence type="ECO:0000313" key="9">
    <source>
        <dbReference type="Proteomes" id="UP000319335"/>
    </source>
</evidence>
<dbReference type="EC" id="2.7.11.1" evidence="1"/>
<gene>
    <name evidence="8" type="ORF">FKV42_07510</name>
</gene>